<gene>
    <name evidence="3" type="ORF">EUA04_00235</name>
    <name evidence="2" type="ORF">MOBUDSM44075_03544</name>
</gene>
<reference evidence="2 4" key="1">
    <citation type="journal article" date="2015" name="Genome Biol. Evol.">
        <title>Characterization of Three Mycobacterium spp. with Potential Use in Bioremediation by Genome Sequencing and Comparative Genomics.</title>
        <authorList>
            <person name="Das S."/>
            <person name="Pettersson B.M."/>
            <person name="Behra P.R."/>
            <person name="Ramesh M."/>
            <person name="Dasgupta S."/>
            <person name="Bhattacharya A."/>
            <person name="Kirsebom L.A."/>
        </authorList>
    </citation>
    <scope>NUCLEOTIDE SEQUENCE [LARGE SCALE GENOMIC DNA]</scope>
    <source>
        <strain evidence="2 4">DSM 44075</strain>
    </source>
</reference>
<reference evidence="3 5" key="2">
    <citation type="submission" date="2019-01" db="EMBL/GenBank/DDBJ databases">
        <title>High-quality-draft genome sequences of five non-tuberculosis mycobacteriaceae isolated from a nosocomial environment.</title>
        <authorList>
            <person name="Tiago I."/>
            <person name="Alarico S."/>
            <person name="Pereira S.G."/>
            <person name="Coelho C."/>
            <person name="Maranha A."/>
            <person name="Empadinhas N."/>
        </authorList>
    </citation>
    <scope>NUCLEOTIDE SEQUENCE [LARGE SCALE GENOMIC DNA]</scope>
    <source>
        <strain evidence="3 5">22DIII</strain>
    </source>
</reference>
<dbReference type="Proteomes" id="UP000036313">
    <property type="component" value="Unassembled WGS sequence"/>
</dbReference>
<dbReference type="InterPro" id="IPR019595">
    <property type="entry name" value="DUF2470"/>
</dbReference>
<dbReference type="PATRIC" id="fig|1807.14.peg.3566"/>
<protein>
    <submittedName>
        <fullName evidence="3">DUF2470 domain-containing protein</fullName>
    </submittedName>
</protein>
<feature type="domain" description="DUF2470" evidence="1">
    <location>
        <begin position="176"/>
        <end position="244"/>
    </location>
</feature>
<dbReference type="EMBL" id="SDLP01000001">
    <property type="protein sequence ID" value="TDL11490.1"/>
    <property type="molecule type" value="Genomic_DNA"/>
</dbReference>
<comment type="caution">
    <text evidence="2">The sequence shown here is derived from an EMBL/GenBank/DDBJ whole genome shotgun (WGS) entry which is preliminary data.</text>
</comment>
<accession>A0A0J6VWD7</accession>
<dbReference type="AlphaFoldDB" id="A0A0J6VWD7"/>
<dbReference type="Pfam" id="PF10615">
    <property type="entry name" value="DUF2470"/>
    <property type="match status" value="1"/>
</dbReference>
<evidence type="ECO:0000259" key="1">
    <source>
        <dbReference type="Pfam" id="PF10615"/>
    </source>
</evidence>
<sequence>MTGQTPTQTPAQTPTTAERIRSTCARATGAVVAIDGLDPTPTPLVHLLCDGSAALTVPASSPLTAVAATTEAAGVQAVLELTDYAPLPLREPVRSLVWIRGTLRTVPDREVPALLDLIAASNPHPALLEVNSTRGQDVLMRLEIESVVAADSTGAESISVAGLLGALPDPFCAMESAWLQHLDAEHRDVVDRLASRLPGALRNGHVRPLGLDRYGVALRVESADGDHDVRLPFPHPVDDVTGLSRAIRILMGCPFLNGLRARRV</sequence>
<dbReference type="Proteomes" id="UP000294952">
    <property type="component" value="Unassembled WGS sequence"/>
</dbReference>
<evidence type="ECO:0000313" key="5">
    <source>
        <dbReference type="Proteomes" id="UP000294952"/>
    </source>
</evidence>
<evidence type="ECO:0000313" key="3">
    <source>
        <dbReference type="EMBL" id="TDL11490.1"/>
    </source>
</evidence>
<proteinExistence type="predicted"/>
<evidence type="ECO:0000313" key="2">
    <source>
        <dbReference type="EMBL" id="KMO74444.1"/>
    </source>
</evidence>
<dbReference type="Gene3D" id="3.20.180.10">
    <property type="entry name" value="PNP-oxidase-like"/>
    <property type="match status" value="1"/>
</dbReference>
<dbReference type="InterPro" id="IPR037119">
    <property type="entry name" value="Haem_oxidase_HugZ-like_sf"/>
</dbReference>
<name>A0A0J6VWD7_9MYCO</name>
<dbReference type="SUPFAM" id="SSF50475">
    <property type="entry name" value="FMN-binding split barrel"/>
    <property type="match status" value="1"/>
</dbReference>
<dbReference type="EMBL" id="JYNU01000022">
    <property type="protein sequence ID" value="KMO74444.1"/>
    <property type="molecule type" value="Genomic_DNA"/>
</dbReference>
<dbReference type="RefSeq" id="WP_048424084.1">
    <property type="nucleotide sequence ID" value="NZ_JYNU01000022.1"/>
</dbReference>
<evidence type="ECO:0000313" key="4">
    <source>
        <dbReference type="Proteomes" id="UP000036313"/>
    </source>
</evidence>
<organism evidence="2 4">
    <name type="scientific">Mycolicibacterium obuense</name>
    <dbReference type="NCBI Taxonomy" id="1807"/>
    <lineage>
        <taxon>Bacteria</taxon>
        <taxon>Bacillati</taxon>
        <taxon>Actinomycetota</taxon>
        <taxon>Actinomycetes</taxon>
        <taxon>Mycobacteriales</taxon>
        <taxon>Mycobacteriaceae</taxon>
        <taxon>Mycolicibacterium</taxon>
    </lineage>
</organism>